<organism evidence="2 3">
    <name type="scientific">Penguinpox virus</name>
    <dbReference type="NCBI Taxonomy" id="648998"/>
    <lineage>
        <taxon>Viruses</taxon>
        <taxon>Varidnaviria</taxon>
        <taxon>Bamfordvirae</taxon>
        <taxon>Nucleocytoviricota</taxon>
        <taxon>Pokkesviricetes</taxon>
        <taxon>Chitovirales</taxon>
        <taxon>Poxviridae</taxon>
        <taxon>Chordopoxvirinae</taxon>
        <taxon>Avipoxvirus</taxon>
        <taxon>Avipoxvirus penguinpox</taxon>
    </lineage>
</organism>
<dbReference type="Pfam" id="PF04383">
    <property type="entry name" value="KilA-N"/>
    <property type="match status" value="1"/>
</dbReference>
<name>A0A068EHS4_9POXV</name>
<gene>
    <name evidence="2" type="ORF">pepv_171</name>
</gene>
<sequence length="160" mass="19019">MDFKCIISKHINNKFCYIQYNDLELIMMKDNCFINATHLCLSGRKDFSTWLSLYTSKCLIDILSKTHFPWNIDVNESEGIIKEKSYDTDEYKEYNVTGLYVHYDLIPHIASWVFSSFAVNLSDIVNKYASNRYSIYRKTDEMFLNDIFEFIVDYEINTNE</sequence>
<dbReference type="KEGG" id="vg:19738177"/>
<dbReference type="RefSeq" id="YP_009046156.1">
    <property type="nucleotide sequence ID" value="NC_024446.1"/>
</dbReference>
<dbReference type="PROSITE" id="PS51301">
    <property type="entry name" value="KILA_N"/>
    <property type="match status" value="1"/>
</dbReference>
<dbReference type="InterPro" id="IPR017880">
    <property type="entry name" value="KilA_N"/>
</dbReference>
<dbReference type="Proteomes" id="UP000140838">
    <property type="component" value="Genome"/>
</dbReference>
<dbReference type="EMBL" id="KJ859677">
    <property type="protein sequence ID" value="AID46898.1"/>
    <property type="molecule type" value="Genomic_DNA"/>
</dbReference>
<evidence type="ECO:0000259" key="1">
    <source>
        <dbReference type="PROSITE" id="PS51301"/>
    </source>
</evidence>
<feature type="domain" description="KilA-N" evidence="1">
    <location>
        <begin position="14"/>
        <end position="128"/>
    </location>
</feature>
<accession>A0A068EHS4</accession>
<evidence type="ECO:0000313" key="2">
    <source>
        <dbReference type="EMBL" id="AID46898.1"/>
    </source>
</evidence>
<reference evidence="2 3" key="1">
    <citation type="journal article" date="2014" name="BMC Genomics">
        <title>The complete genome sequences of poxviruses isolated from a penguin and a pigeon in South Africa and comparison to other sequenced avipoxviruses.</title>
        <authorList>
            <person name="Offerman K."/>
            <person name="Carulei O."/>
            <person name="van der Walt A.P."/>
            <person name="Douglass N."/>
            <person name="Williamson A.L."/>
        </authorList>
    </citation>
    <scope>NUCLEOTIDE SEQUENCE [LARGE SCALE GENOMIC DNA]</scope>
    <source>
        <strain evidence="2">PSan92</strain>
    </source>
</reference>
<proteinExistence type="predicted"/>
<dbReference type="InterPro" id="IPR018004">
    <property type="entry name" value="KilA/APSES_HTH"/>
</dbReference>
<evidence type="ECO:0000313" key="3">
    <source>
        <dbReference type="Proteomes" id="UP000140838"/>
    </source>
</evidence>
<dbReference type="GeneID" id="19738177"/>
<keyword evidence="3" id="KW-1185">Reference proteome</keyword>
<protein>
    <submittedName>
        <fullName evidence="2">N1R/p28 family protein</fullName>
    </submittedName>
</protein>